<evidence type="ECO:0000313" key="5">
    <source>
        <dbReference type="Proteomes" id="UP000198650"/>
    </source>
</evidence>
<dbReference type="STRING" id="186116.SAMN05192569_100116"/>
<evidence type="ECO:0000256" key="1">
    <source>
        <dbReference type="ARBA" id="ARBA00005278"/>
    </source>
</evidence>
<evidence type="ECO:0000256" key="3">
    <source>
        <dbReference type="SAM" id="Phobius"/>
    </source>
</evidence>
<dbReference type="InterPro" id="IPR004995">
    <property type="entry name" value="Spore_Ger"/>
</dbReference>
<dbReference type="AlphaFoldDB" id="A0A1I0SH22"/>
<proteinExistence type="inferred from homology"/>
<dbReference type="EMBL" id="FOJS01000001">
    <property type="protein sequence ID" value="SFA38056.1"/>
    <property type="molecule type" value="Genomic_DNA"/>
</dbReference>
<organism evidence="4 5">
    <name type="scientific">Parageobacillus thermantarcticus</name>
    <dbReference type="NCBI Taxonomy" id="186116"/>
    <lineage>
        <taxon>Bacteria</taxon>
        <taxon>Bacillati</taxon>
        <taxon>Bacillota</taxon>
        <taxon>Bacilli</taxon>
        <taxon>Bacillales</taxon>
        <taxon>Anoxybacillaceae</taxon>
        <taxon>Parageobacillus</taxon>
    </lineage>
</organism>
<keyword evidence="5" id="KW-1185">Reference proteome</keyword>
<keyword evidence="3" id="KW-0812">Transmembrane</keyword>
<keyword evidence="3" id="KW-1133">Transmembrane helix</keyword>
<dbReference type="GO" id="GO:0009847">
    <property type="term" value="P:spore germination"/>
    <property type="evidence" value="ECO:0007669"/>
    <property type="project" value="InterPro"/>
</dbReference>
<reference evidence="5" key="1">
    <citation type="submission" date="2016-10" db="EMBL/GenBank/DDBJ databases">
        <authorList>
            <person name="Varghese N."/>
            <person name="Submissions S."/>
        </authorList>
    </citation>
    <scope>NUCLEOTIDE SEQUENCE [LARGE SCALE GENOMIC DNA]</scope>
    <source>
        <strain evidence="5">M1</strain>
    </source>
</reference>
<accession>A0A1I0SH22</accession>
<name>A0A1I0SH22_9BACL</name>
<feature type="transmembrane region" description="Helical" evidence="3">
    <location>
        <begin position="409"/>
        <end position="426"/>
    </location>
</feature>
<sequence length="510" mass="58094">MYEFIFRCQSWMISRLEQDAGERMEKERKKRFVSSHIHENIAYLRKKLGVGKSFDVIQLDVEYAGRAMSLFMIDGFVKDDILHYLMRRLSFLEEKQLQVHPLEKLLKTYLPYVELNKTNDLDEAVDAVLAGPTALVVDGVDYIILIDARTYPVRGPQEPDVERVVRGARDGFVETIVFNTALIRRRVRDPSLRMEYLQVGRRSKTDICVCYIEDIAAPEIIQNVKKAIANIDTDGLAMGEKTVEEFISGRHWNPYPVVRYTERPDTAAIHLYEGHVLVIVDGSPSVLIAPVTFWHHLQHAEEYRNKPIVGAYLRLVRFLAVWASLFLLPLWYLMMTEPQWLPSSLSFLAKAKLGDIPLFAQIVMIEIGIDMLRMAAIHTPSSLATALGLVAALMIGGIAVEVGLFSNEVILYFSVAAIGTFATPSYEMGLANRLVRIGLLVLTGLFSIYGYMIGITAWIIALMRMNSFGIPYLWPFIPFSYRAMRDVLIRSPMPLKNRRPTVLHPRDPDR</sequence>
<dbReference type="Proteomes" id="UP000198650">
    <property type="component" value="Unassembled WGS sequence"/>
</dbReference>
<protein>
    <submittedName>
        <fullName evidence="4">Stage V sporulation protein AF</fullName>
    </submittedName>
</protein>
<dbReference type="Pfam" id="PF03323">
    <property type="entry name" value="GerA"/>
    <property type="match status" value="1"/>
</dbReference>
<feature type="transmembrane region" description="Helical" evidence="3">
    <location>
        <begin position="315"/>
        <end position="334"/>
    </location>
</feature>
<evidence type="ECO:0000256" key="2">
    <source>
        <dbReference type="ARBA" id="ARBA00023136"/>
    </source>
</evidence>
<feature type="transmembrane region" description="Helical" evidence="3">
    <location>
        <begin position="384"/>
        <end position="403"/>
    </location>
</feature>
<comment type="similarity">
    <text evidence="1">Belongs to the GerABKA family.</text>
</comment>
<gene>
    <name evidence="4" type="ORF">SAMN05192569_100116</name>
</gene>
<dbReference type="PIRSF" id="PIRSF005690">
    <property type="entry name" value="GerBA"/>
    <property type="match status" value="1"/>
</dbReference>
<feature type="transmembrane region" description="Helical" evidence="3">
    <location>
        <begin position="354"/>
        <end position="372"/>
    </location>
</feature>
<dbReference type="GO" id="GO:0016020">
    <property type="term" value="C:membrane"/>
    <property type="evidence" value="ECO:0007669"/>
    <property type="project" value="InterPro"/>
</dbReference>
<dbReference type="PANTHER" id="PTHR22550">
    <property type="entry name" value="SPORE GERMINATION PROTEIN"/>
    <property type="match status" value="1"/>
</dbReference>
<dbReference type="InterPro" id="IPR050768">
    <property type="entry name" value="UPF0353/GerABKA_families"/>
</dbReference>
<keyword evidence="2 3" id="KW-0472">Membrane</keyword>
<evidence type="ECO:0000313" key="4">
    <source>
        <dbReference type="EMBL" id="SFA38056.1"/>
    </source>
</evidence>
<dbReference type="PANTHER" id="PTHR22550:SF9">
    <property type="entry name" value="STAGE V SPORULATION PROTEIN AF"/>
    <property type="match status" value="1"/>
</dbReference>
<feature type="transmembrane region" description="Helical" evidence="3">
    <location>
        <begin position="438"/>
        <end position="460"/>
    </location>
</feature>